<feature type="region of interest" description="Disordered" evidence="1">
    <location>
        <begin position="828"/>
        <end position="847"/>
    </location>
</feature>
<feature type="region of interest" description="Disordered" evidence="1">
    <location>
        <begin position="854"/>
        <end position="879"/>
    </location>
</feature>
<evidence type="ECO:0000256" key="1">
    <source>
        <dbReference type="SAM" id="MobiDB-lite"/>
    </source>
</evidence>
<evidence type="ECO:0000313" key="3">
    <source>
        <dbReference type="EMBL" id="KAG8382192.1"/>
    </source>
</evidence>
<feature type="compositionally biased region" description="Low complexity" evidence="1">
    <location>
        <begin position="624"/>
        <end position="636"/>
    </location>
</feature>
<feature type="transmembrane region" description="Helical" evidence="2">
    <location>
        <begin position="100"/>
        <end position="119"/>
    </location>
</feature>
<protein>
    <submittedName>
        <fullName evidence="3">Uncharacterized protein</fullName>
    </submittedName>
</protein>
<keyword evidence="2" id="KW-0812">Transmembrane</keyword>
<dbReference type="PANTHER" id="PTHR10782">
    <property type="entry name" value="ZINC FINGER MIZ DOMAIN-CONTAINING PROTEIN"/>
    <property type="match status" value="1"/>
</dbReference>
<dbReference type="Gene3D" id="3.30.40.10">
    <property type="entry name" value="Zinc/RING finger domain, C3HC4 (zinc finger)"/>
    <property type="match status" value="1"/>
</dbReference>
<feature type="compositionally biased region" description="Polar residues" evidence="1">
    <location>
        <begin position="773"/>
        <end position="789"/>
    </location>
</feature>
<keyword evidence="2" id="KW-0472">Membrane</keyword>
<feature type="region of interest" description="Disordered" evidence="1">
    <location>
        <begin position="624"/>
        <end position="651"/>
    </location>
</feature>
<dbReference type="GO" id="GO:0061665">
    <property type="term" value="F:SUMO ligase activity"/>
    <property type="evidence" value="ECO:0007669"/>
    <property type="project" value="TreeGrafter"/>
</dbReference>
<accession>A0AAV6XPU7</accession>
<feature type="region of interest" description="Disordered" evidence="1">
    <location>
        <begin position="478"/>
        <end position="500"/>
    </location>
</feature>
<keyword evidence="2" id="KW-1133">Transmembrane helix</keyword>
<reference evidence="3" key="1">
    <citation type="submission" date="2019-10" db="EMBL/GenBank/DDBJ databases">
        <authorList>
            <person name="Zhang R."/>
            <person name="Pan Y."/>
            <person name="Wang J."/>
            <person name="Ma R."/>
            <person name="Yu S."/>
        </authorList>
    </citation>
    <scope>NUCLEOTIDE SEQUENCE</scope>
    <source>
        <strain evidence="3">LA-IB0</strain>
        <tissue evidence="3">Leaf</tissue>
    </source>
</reference>
<evidence type="ECO:0000256" key="2">
    <source>
        <dbReference type="SAM" id="Phobius"/>
    </source>
</evidence>
<dbReference type="GO" id="GO:0016925">
    <property type="term" value="P:protein sumoylation"/>
    <property type="evidence" value="ECO:0007669"/>
    <property type="project" value="TreeGrafter"/>
</dbReference>
<sequence length="879" mass="94950">MAGTAVTPPPLTGNGGVGSSGGGVAPNSGLSASELNSFRISAVIDRLSLHFRSHRKGDTVEFLNLCLSLARLGMDELRHSVSVIAFQTVPDIVLQDFINFAWLFPGSLIAVIFVILVSLTRGIDFAIANHEVPSRSQDLPLLIKQVCQGNNDTLQQAAVMVLMISVKNACQNGWFSDRDSEDLKNLAKEIASNFCSVSDLNTEPSCALSVISTIMSRFYPRMKMGHIFAFVEVKPGFDAYVSDFQISKSLKSSPGDKIRLFVVQTDSIETSSCLITPPKANFLLNGKGVERRNNLCMDPGAQIPTVVTHLLKYGSNLLQAVGEFNVAFLSEMPIPDSNALQDYEQHAPAAVDAGAVLEELYYSEIIEGPSRISLNCPISFTRIKTPVKGHACKHIQVLKEVGPNVSDIIFSSDGSWNAVPESNDAVQKPDDKTEKTLDNSQDKSPQPEDVLDLTQTDDAMDAAVATHEIADKKLLSPHQSQFTTPTIPSNPPIANTNDVNQNNVSLDNDFWSGIYMSTFGQGSSNVRPDPPVLTDSFVSPNREIEAFHGNNALGTPSMPQTGTPLSNVLQLQQYQFGNPIVTNEYGRFPSFPRNVTRTPTAVQALPAQTPTSVLQQTISPRNSVNASLSNGLSAASQTSPSIRNSLPQANPHQVSQMSSSLLYQRPVVQQNRSFPSVQPPQQNIGLQAPNHLQNAYRVPNECQNSSQPMRMRRVPSLVQSSVQSSGSFLRPLNRVGVSQDGTQQSHLIAAANRSVHMAIDPSRTAALYSMNQGDQRGNTGISSPPVTRTDTYDPTAEQNWRPAGRMRGALSGQAYADALNQFIIRPNQQSQPQGARPISNVSSVPTNVPSQLQPFIGGPGQAVRPGGSDVLPDGSAGMH</sequence>
<feature type="region of interest" description="Disordered" evidence="1">
    <location>
        <begin position="1"/>
        <end position="20"/>
    </location>
</feature>
<feature type="compositionally biased region" description="Polar residues" evidence="1">
    <location>
        <begin position="637"/>
        <end position="651"/>
    </location>
</feature>
<feature type="region of interest" description="Disordered" evidence="1">
    <location>
        <begin position="419"/>
        <end position="450"/>
    </location>
</feature>
<dbReference type="PANTHER" id="PTHR10782:SF4">
    <property type="entry name" value="TONALLI, ISOFORM E"/>
    <property type="match status" value="1"/>
</dbReference>
<name>A0AAV6XPU7_9LAMI</name>
<dbReference type="GO" id="GO:0000785">
    <property type="term" value="C:chromatin"/>
    <property type="evidence" value="ECO:0007669"/>
    <property type="project" value="TreeGrafter"/>
</dbReference>
<dbReference type="EMBL" id="WHWC01000005">
    <property type="protein sequence ID" value="KAG8382192.1"/>
    <property type="molecule type" value="Genomic_DNA"/>
</dbReference>
<dbReference type="AlphaFoldDB" id="A0AAV6XPU7"/>
<dbReference type="InterPro" id="IPR013083">
    <property type="entry name" value="Znf_RING/FYVE/PHD"/>
</dbReference>
<feature type="compositionally biased region" description="Basic and acidic residues" evidence="1">
    <location>
        <begin position="427"/>
        <end position="441"/>
    </location>
</feature>
<gene>
    <name evidence="3" type="ORF">BUALT_Bualt05G0051200</name>
</gene>
<evidence type="ECO:0000313" key="4">
    <source>
        <dbReference type="Proteomes" id="UP000826271"/>
    </source>
</evidence>
<keyword evidence="4" id="KW-1185">Reference proteome</keyword>
<organism evidence="3 4">
    <name type="scientific">Buddleja alternifolia</name>
    <dbReference type="NCBI Taxonomy" id="168488"/>
    <lineage>
        <taxon>Eukaryota</taxon>
        <taxon>Viridiplantae</taxon>
        <taxon>Streptophyta</taxon>
        <taxon>Embryophyta</taxon>
        <taxon>Tracheophyta</taxon>
        <taxon>Spermatophyta</taxon>
        <taxon>Magnoliopsida</taxon>
        <taxon>eudicotyledons</taxon>
        <taxon>Gunneridae</taxon>
        <taxon>Pentapetalae</taxon>
        <taxon>asterids</taxon>
        <taxon>lamiids</taxon>
        <taxon>Lamiales</taxon>
        <taxon>Scrophulariaceae</taxon>
        <taxon>Buddlejeae</taxon>
        <taxon>Buddleja</taxon>
    </lineage>
</organism>
<feature type="region of interest" description="Disordered" evidence="1">
    <location>
        <begin position="773"/>
        <end position="799"/>
    </location>
</feature>
<dbReference type="Proteomes" id="UP000826271">
    <property type="component" value="Unassembled WGS sequence"/>
</dbReference>
<proteinExistence type="predicted"/>
<comment type="caution">
    <text evidence="3">The sequence shown here is derived from an EMBL/GenBank/DDBJ whole genome shotgun (WGS) entry which is preliminary data.</text>
</comment>